<evidence type="ECO:0008006" key="3">
    <source>
        <dbReference type="Google" id="ProtNLM"/>
    </source>
</evidence>
<protein>
    <recommendedName>
        <fullName evidence="3">Nuclear receptor</fullName>
    </recommendedName>
</protein>
<dbReference type="GO" id="GO:0003700">
    <property type="term" value="F:DNA-binding transcription factor activity"/>
    <property type="evidence" value="ECO:0007669"/>
    <property type="project" value="TreeGrafter"/>
</dbReference>
<name>A0AAV5VJH3_9BILA</name>
<evidence type="ECO:0000313" key="1">
    <source>
        <dbReference type="EMBL" id="GMT19771.1"/>
    </source>
</evidence>
<organism evidence="1 2">
    <name type="scientific">Pristionchus fissidentatus</name>
    <dbReference type="NCBI Taxonomy" id="1538716"/>
    <lineage>
        <taxon>Eukaryota</taxon>
        <taxon>Metazoa</taxon>
        <taxon>Ecdysozoa</taxon>
        <taxon>Nematoda</taxon>
        <taxon>Chromadorea</taxon>
        <taxon>Rhabditida</taxon>
        <taxon>Rhabditina</taxon>
        <taxon>Diplogasteromorpha</taxon>
        <taxon>Diplogasteroidea</taxon>
        <taxon>Neodiplogasteridae</taxon>
        <taxon>Pristionchus</taxon>
    </lineage>
</organism>
<keyword evidence="2" id="KW-1185">Reference proteome</keyword>
<feature type="non-terminal residue" evidence="1">
    <location>
        <position position="96"/>
    </location>
</feature>
<gene>
    <name evidence="1" type="ORF">PFISCL1PPCAC_11068</name>
</gene>
<proteinExistence type="predicted"/>
<feature type="non-terminal residue" evidence="1">
    <location>
        <position position="1"/>
    </location>
</feature>
<dbReference type="AlphaFoldDB" id="A0AAV5VJH3"/>
<comment type="caution">
    <text evidence="1">The sequence shown here is derived from an EMBL/GenBank/DDBJ whole genome shotgun (WGS) entry which is preliminary data.</text>
</comment>
<dbReference type="PANTHER" id="PTHR46011:SF6">
    <property type="entry name" value="HIGH ZINC ACTIVATED NUCLEAR RECEPTOR PROTEIN"/>
    <property type="match status" value="1"/>
</dbReference>
<reference evidence="1" key="1">
    <citation type="submission" date="2023-10" db="EMBL/GenBank/DDBJ databases">
        <title>Genome assembly of Pristionchus species.</title>
        <authorList>
            <person name="Yoshida K."/>
            <person name="Sommer R.J."/>
        </authorList>
    </citation>
    <scope>NUCLEOTIDE SEQUENCE</scope>
    <source>
        <strain evidence="1">RS5133</strain>
    </source>
</reference>
<evidence type="ECO:0000313" key="2">
    <source>
        <dbReference type="Proteomes" id="UP001432322"/>
    </source>
</evidence>
<dbReference type="GO" id="GO:0005634">
    <property type="term" value="C:nucleus"/>
    <property type="evidence" value="ECO:0007669"/>
    <property type="project" value="TreeGrafter"/>
</dbReference>
<dbReference type="Proteomes" id="UP001432322">
    <property type="component" value="Unassembled WGS sequence"/>
</dbReference>
<sequence length="96" mass="11250">GVYTVLCRGCRGSIFRRLPNKGDNAEAKRVIRARFKSNLGPHRESVKRINHRHEEFLASLALMFWSTEGLDVSTEVVSASEYYKEMIMRELHNYYR</sequence>
<dbReference type="PANTHER" id="PTHR46011">
    <property type="entry name" value="NUCLEAR HORMONE RECEPTOR FAMILY MEMBER NHR-86-RELATED"/>
    <property type="match status" value="1"/>
</dbReference>
<accession>A0AAV5VJH3</accession>
<dbReference type="EMBL" id="BTSY01000003">
    <property type="protein sequence ID" value="GMT19771.1"/>
    <property type="molecule type" value="Genomic_DNA"/>
</dbReference>